<gene>
    <name evidence="5" type="ORF">ACFOJE_17755</name>
</gene>
<evidence type="ECO:0000259" key="4">
    <source>
        <dbReference type="Pfam" id="PF05118"/>
    </source>
</evidence>
<proteinExistence type="inferred from homology"/>
<evidence type="ECO:0000256" key="1">
    <source>
        <dbReference type="ARBA" id="ARBA00007730"/>
    </source>
</evidence>
<evidence type="ECO:0000313" key="6">
    <source>
        <dbReference type="Proteomes" id="UP001595457"/>
    </source>
</evidence>
<name>A0ABV7AZB7_9GAMM</name>
<evidence type="ECO:0000313" key="5">
    <source>
        <dbReference type="EMBL" id="MFC2974051.1"/>
    </source>
</evidence>
<dbReference type="Gene3D" id="2.60.120.330">
    <property type="entry name" value="B-lactam Antibiotic, Isopenicillin N Synthase, Chain"/>
    <property type="match status" value="1"/>
</dbReference>
<comment type="caution">
    <text evidence="5">The sequence shown here is derived from an EMBL/GenBank/DDBJ whole genome shotgun (WGS) entry which is preliminary data.</text>
</comment>
<dbReference type="Proteomes" id="UP001595457">
    <property type="component" value="Unassembled WGS sequence"/>
</dbReference>
<evidence type="ECO:0000256" key="2">
    <source>
        <dbReference type="ARBA" id="ARBA00022964"/>
    </source>
</evidence>
<comment type="similarity">
    <text evidence="1">Belongs to the aspartyl/asparaginyl beta-hydroxylase family.</text>
</comment>
<dbReference type="InterPro" id="IPR051821">
    <property type="entry name" value="Asp/Asn_beta-hydroxylase"/>
</dbReference>
<keyword evidence="6" id="KW-1185">Reference proteome</keyword>
<evidence type="ECO:0000256" key="3">
    <source>
        <dbReference type="ARBA" id="ARBA00023002"/>
    </source>
</evidence>
<sequence>MTSNISSTYEASNKVKRSIVYRTGKKLRPLFNHCLAKSSLVANTPFFDKQTFPWTAKLEANFPAIRAEAEQLLKDRDSIPALRDISPDHRRIAKTQSWQSYFLWGYGYEIEENCRRCPNTARVLSAVPGLNSAFFSILAPGTHIPLHNGVTKRIITCHLSLITPTQRERCRIQVADQTASWEDGKCMVFDDTYPHEVWNDTNETRVVLLVQFKRPLNLPGRLLGDMFLGAVRRSPFVQEARRNLAAWDSAHKLLDN</sequence>
<reference evidence="6" key="1">
    <citation type="journal article" date="2019" name="Int. J. Syst. Evol. Microbiol.">
        <title>The Global Catalogue of Microorganisms (GCM) 10K type strain sequencing project: providing services to taxonomists for standard genome sequencing and annotation.</title>
        <authorList>
            <consortium name="The Broad Institute Genomics Platform"/>
            <consortium name="The Broad Institute Genome Sequencing Center for Infectious Disease"/>
            <person name="Wu L."/>
            <person name="Ma J."/>
        </authorList>
    </citation>
    <scope>NUCLEOTIDE SEQUENCE [LARGE SCALE GENOMIC DNA]</scope>
    <source>
        <strain evidence="6">KCTC 62195</strain>
    </source>
</reference>
<dbReference type="EMBL" id="JBHRSJ010000034">
    <property type="protein sequence ID" value="MFC2974051.1"/>
    <property type="molecule type" value="Genomic_DNA"/>
</dbReference>
<feature type="domain" description="Aspartyl/asparaginy/proline hydroxylase" evidence="4">
    <location>
        <begin position="59"/>
        <end position="215"/>
    </location>
</feature>
<accession>A0ABV7AZB7</accession>
<dbReference type="Pfam" id="PF05118">
    <property type="entry name" value="Asp_Arg_Hydrox"/>
    <property type="match status" value="1"/>
</dbReference>
<dbReference type="InterPro" id="IPR027443">
    <property type="entry name" value="IPNS-like_sf"/>
</dbReference>
<dbReference type="SUPFAM" id="SSF51197">
    <property type="entry name" value="Clavaminate synthase-like"/>
    <property type="match status" value="1"/>
</dbReference>
<keyword evidence="2" id="KW-0223">Dioxygenase</keyword>
<dbReference type="RefSeq" id="WP_377816013.1">
    <property type="nucleotide sequence ID" value="NZ_JBHRSJ010000034.1"/>
</dbReference>
<keyword evidence="3" id="KW-0560">Oxidoreductase</keyword>
<organism evidence="5 6">
    <name type="scientific">Azotobacter bryophylli</name>
    <dbReference type="NCBI Taxonomy" id="1986537"/>
    <lineage>
        <taxon>Bacteria</taxon>
        <taxon>Pseudomonadati</taxon>
        <taxon>Pseudomonadota</taxon>
        <taxon>Gammaproteobacteria</taxon>
        <taxon>Pseudomonadales</taxon>
        <taxon>Pseudomonadaceae</taxon>
        <taxon>Azotobacter</taxon>
    </lineage>
</organism>
<protein>
    <submittedName>
        <fullName evidence="5">Aspartyl/asparaginyl beta-hydroxylase domain-containing protein</fullName>
    </submittedName>
</protein>
<dbReference type="PANTHER" id="PTHR46332">
    <property type="entry name" value="ASPARTATE BETA-HYDROXYLASE DOMAIN-CONTAINING PROTEIN 2"/>
    <property type="match status" value="1"/>
</dbReference>
<dbReference type="PANTHER" id="PTHR46332:SF5">
    <property type="entry name" value="ASPARTATE BETA-HYDROXYLASE DOMAIN CONTAINING 2"/>
    <property type="match status" value="1"/>
</dbReference>
<dbReference type="InterPro" id="IPR007803">
    <property type="entry name" value="Asp/Arg/Pro-Hydrxlase"/>
</dbReference>